<organism evidence="1 3">
    <name type="scientific">Stutzerimonas balearica DSM 6083</name>
    <dbReference type="NCBI Taxonomy" id="1123016"/>
    <lineage>
        <taxon>Bacteria</taxon>
        <taxon>Pseudomonadati</taxon>
        <taxon>Pseudomonadota</taxon>
        <taxon>Gammaproteobacteria</taxon>
        <taxon>Pseudomonadales</taxon>
        <taxon>Pseudomonadaceae</taxon>
        <taxon>Stutzerimonas</taxon>
    </lineage>
</organism>
<accession>A0A8D4C168</accession>
<reference evidence="2 4" key="2">
    <citation type="submission" date="2016-10" db="EMBL/GenBank/DDBJ databases">
        <authorList>
            <person name="Varghese N."/>
            <person name="Submissions S."/>
        </authorList>
    </citation>
    <scope>NUCLEOTIDE SEQUENCE [LARGE SCALE GENOMIC DNA]</scope>
    <source>
        <strain evidence="2 4">DSM 6083</strain>
    </source>
</reference>
<dbReference type="EMBL" id="CP007511">
    <property type="protein sequence ID" value="AJE13805.1"/>
    <property type="molecule type" value="Genomic_DNA"/>
</dbReference>
<dbReference type="GeneID" id="77258624"/>
<evidence type="ECO:0000313" key="4">
    <source>
        <dbReference type="Proteomes" id="UP000182276"/>
    </source>
</evidence>
<name>A0A8D4C168_9GAMM</name>
<dbReference type="KEGG" id="pbm:CL52_01615"/>
<dbReference type="AlphaFoldDB" id="A0A8D4C168"/>
<dbReference type="NCBIfam" id="TIGR02610">
    <property type="entry name" value="PHA_gran_rgn"/>
    <property type="match status" value="1"/>
</dbReference>
<dbReference type="Pfam" id="PF09650">
    <property type="entry name" value="PHA_gran_rgn"/>
    <property type="match status" value="1"/>
</dbReference>
<reference evidence="3" key="1">
    <citation type="submission" date="2014-03" db="EMBL/GenBank/DDBJ databases">
        <title>Complete genome of Pseudomonas balearica DSM 6083T, a sewage water isolate from an enrichment with 2-methylnaphthalene.</title>
        <authorList>
            <person name="Salva-Serra F."/>
            <person name="Jaen-Luchoro D."/>
            <person name="Busquets A."/>
            <person name="Pena A."/>
            <person name="Gomila M."/>
            <person name="Bosch R."/>
            <person name="Nogales B."/>
            <person name="Garcia-Valdes E."/>
            <person name="Lalucat J."/>
            <person name="Bennasar A."/>
        </authorList>
    </citation>
    <scope>NUCLEOTIDE SEQUENCE [LARGE SCALE GENOMIC DNA]</scope>
    <source>
        <strain evidence="3">DSM 6083</strain>
    </source>
</reference>
<dbReference type="EMBL" id="FNHO01000001">
    <property type="protein sequence ID" value="SDL96844.1"/>
    <property type="molecule type" value="Genomic_DNA"/>
</dbReference>
<dbReference type="Proteomes" id="UP000031271">
    <property type="component" value="Chromosome"/>
</dbReference>
<protein>
    <submittedName>
        <fullName evidence="1">Polyhydroxyalkanoic acid system protein</fullName>
    </submittedName>
</protein>
<evidence type="ECO:0000313" key="2">
    <source>
        <dbReference type="EMBL" id="SDL96844.1"/>
    </source>
</evidence>
<proteinExistence type="predicted"/>
<gene>
    <name evidence="1" type="ORF">CL52_01615</name>
    <name evidence="2" type="ORF">SAMN05660875_101332</name>
</gene>
<keyword evidence="4" id="KW-1185">Reference proteome</keyword>
<reference evidence="1 3" key="3">
    <citation type="journal article" name="Genome Announc.">
        <title>Complete Genome Sequence of Pseudomonas balearica DSM 6083T.</title>
        <authorList>
            <person name="Bennasar-Figueras A."/>
            <person name="Salva-Serra F."/>
            <person name="Jaen-Luchoro D."/>
            <person name="Segui C."/>
            <person name="Aliaga F."/>
            <person name="Busquets A."/>
            <person name="Gomila M."/>
            <person name="Moore E.R."/>
            <person name="Lalucat J."/>
        </authorList>
    </citation>
    <scope>NUCLEOTIDE SEQUENCE [LARGE SCALE GENOMIC DNA]</scope>
    <source>
        <strain evidence="3">DSM 6083</strain>
        <strain evidence="1">DSM6083</strain>
    </source>
</reference>
<dbReference type="Proteomes" id="UP000182276">
    <property type="component" value="Unassembled WGS sequence"/>
</dbReference>
<sequence length="91" mass="9719">MARIIVERSHSLGREAARAKAEQLAGRLASEFGVSCQWQGDVLAVRRSGADGHIEVGEDRVKVLLNLGLLLSAMGPSIQGQIERALDKALA</sequence>
<dbReference type="InterPro" id="IPR013433">
    <property type="entry name" value="PHA_gran_rgn"/>
</dbReference>
<evidence type="ECO:0000313" key="1">
    <source>
        <dbReference type="EMBL" id="AJE13805.1"/>
    </source>
</evidence>
<dbReference type="RefSeq" id="WP_041108524.1">
    <property type="nucleotide sequence ID" value="NZ_CP007511.1"/>
</dbReference>
<evidence type="ECO:0000313" key="3">
    <source>
        <dbReference type="Proteomes" id="UP000031271"/>
    </source>
</evidence>